<reference evidence="1" key="1">
    <citation type="journal article" date="2021" name="Proc. Natl. Acad. Sci. U.S.A.">
        <title>A Catalog of Tens of Thousands of Viruses from Human Metagenomes Reveals Hidden Associations with Chronic Diseases.</title>
        <authorList>
            <person name="Tisza M.J."/>
            <person name="Buck C.B."/>
        </authorList>
    </citation>
    <scope>NUCLEOTIDE SEQUENCE</scope>
    <source>
        <strain evidence="1">CtPoO4</strain>
    </source>
</reference>
<protein>
    <submittedName>
        <fullName evidence="1">Uncharacterized protein</fullName>
    </submittedName>
</protein>
<dbReference type="EMBL" id="BK032629">
    <property type="protein sequence ID" value="DAF52136.1"/>
    <property type="molecule type" value="Genomic_DNA"/>
</dbReference>
<sequence>MEVKSGRMFEKEILPFMEEEIMRKLRTYNVYSIKEYEDIRKAVRYSIRFCKTHKIVRCEDKNLNKERNEK</sequence>
<organism evidence="1">
    <name type="scientific">Myoviridae sp. ctPoO4</name>
    <dbReference type="NCBI Taxonomy" id="2827685"/>
    <lineage>
        <taxon>Viruses</taxon>
        <taxon>Duplodnaviria</taxon>
        <taxon>Heunggongvirae</taxon>
        <taxon>Uroviricota</taxon>
        <taxon>Caudoviricetes</taxon>
    </lineage>
</organism>
<evidence type="ECO:0000313" key="1">
    <source>
        <dbReference type="EMBL" id="DAF52136.1"/>
    </source>
</evidence>
<name>A0A8S5SMJ8_9CAUD</name>
<proteinExistence type="predicted"/>
<accession>A0A8S5SMJ8</accession>